<feature type="repeat" description="TPR" evidence="3">
    <location>
        <begin position="218"/>
        <end position="251"/>
    </location>
</feature>
<keyword evidence="2 3" id="KW-0802">TPR repeat</keyword>
<proteinExistence type="predicted"/>
<accession>A0ABX1FBT3</accession>
<dbReference type="Gene3D" id="1.25.40.10">
    <property type="entry name" value="Tetratricopeptide repeat domain"/>
    <property type="match status" value="1"/>
</dbReference>
<dbReference type="PANTHER" id="PTHR44858">
    <property type="entry name" value="TETRATRICOPEPTIDE REPEAT PROTEIN 6"/>
    <property type="match status" value="1"/>
</dbReference>
<dbReference type="InterPro" id="IPR046880">
    <property type="entry name" value="TPR-S"/>
</dbReference>
<gene>
    <name evidence="4" type="ORF">FXN61_04735</name>
</gene>
<dbReference type="Pfam" id="PF20308">
    <property type="entry name" value="TPR-S"/>
    <property type="match status" value="1"/>
</dbReference>
<comment type="caution">
    <text evidence="4">The sequence shown here is derived from an EMBL/GenBank/DDBJ whole genome shotgun (WGS) entry which is preliminary data.</text>
</comment>
<protein>
    <submittedName>
        <fullName evidence="4">Tetratricopeptide repeat protein</fullName>
    </submittedName>
</protein>
<feature type="repeat" description="TPR" evidence="3">
    <location>
        <begin position="252"/>
        <end position="285"/>
    </location>
</feature>
<reference evidence="4 5" key="1">
    <citation type="submission" date="2019-08" db="EMBL/GenBank/DDBJ databases">
        <title>Lentzea from Indian Himalayas.</title>
        <authorList>
            <person name="Mandal S."/>
            <person name="Mallick Gupta A."/>
            <person name="Maiti P.K."/>
            <person name="Sarkar J."/>
            <person name="Mandal S."/>
        </authorList>
    </citation>
    <scope>NUCLEOTIDE SEQUENCE [LARGE SCALE GENOMIC DNA]</scope>
    <source>
        <strain evidence="4 5">PSKA42</strain>
    </source>
</reference>
<keyword evidence="5" id="KW-1185">Reference proteome</keyword>
<evidence type="ECO:0000313" key="4">
    <source>
        <dbReference type="EMBL" id="NKE56167.1"/>
    </source>
</evidence>
<evidence type="ECO:0000256" key="2">
    <source>
        <dbReference type="ARBA" id="ARBA00022803"/>
    </source>
</evidence>
<keyword evidence="1" id="KW-0677">Repeat</keyword>
<dbReference type="RefSeq" id="WP_167970615.1">
    <property type="nucleotide sequence ID" value="NZ_VSRL01000010.1"/>
</dbReference>
<dbReference type="SMART" id="SM00028">
    <property type="entry name" value="TPR"/>
    <property type="match status" value="3"/>
</dbReference>
<evidence type="ECO:0000313" key="5">
    <source>
        <dbReference type="Proteomes" id="UP001515943"/>
    </source>
</evidence>
<dbReference type="InterPro" id="IPR019734">
    <property type="entry name" value="TPR_rpt"/>
</dbReference>
<dbReference type="PROSITE" id="PS50005">
    <property type="entry name" value="TPR"/>
    <property type="match status" value="2"/>
</dbReference>
<dbReference type="SUPFAM" id="SSF48452">
    <property type="entry name" value="TPR-like"/>
    <property type="match status" value="1"/>
</dbReference>
<evidence type="ECO:0000256" key="3">
    <source>
        <dbReference type="PROSITE-ProRule" id="PRU00339"/>
    </source>
</evidence>
<organism evidence="4 5">
    <name type="scientific">Lentzea indica</name>
    <dbReference type="NCBI Taxonomy" id="2604800"/>
    <lineage>
        <taxon>Bacteria</taxon>
        <taxon>Bacillati</taxon>
        <taxon>Actinomycetota</taxon>
        <taxon>Actinomycetes</taxon>
        <taxon>Pseudonocardiales</taxon>
        <taxon>Pseudonocardiaceae</taxon>
        <taxon>Lentzea</taxon>
    </lineage>
</organism>
<dbReference type="PANTHER" id="PTHR44858:SF1">
    <property type="entry name" value="UDP-N-ACETYLGLUCOSAMINE--PEPTIDE N-ACETYLGLUCOSAMINYLTRANSFERASE SPINDLY-RELATED"/>
    <property type="match status" value="1"/>
</dbReference>
<dbReference type="EMBL" id="VSRL01000010">
    <property type="protein sequence ID" value="NKE56167.1"/>
    <property type="molecule type" value="Genomic_DNA"/>
</dbReference>
<dbReference type="InterPro" id="IPR011990">
    <property type="entry name" value="TPR-like_helical_dom_sf"/>
</dbReference>
<evidence type="ECO:0000256" key="1">
    <source>
        <dbReference type="ARBA" id="ARBA00022737"/>
    </source>
</evidence>
<dbReference type="InterPro" id="IPR050498">
    <property type="entry name" value="Ycf3"/>
</dbReference>
<dbReference type="Proteomes" id="UP001515943">
    <property type="component" value="Unassembled WGS sequence"/>
</dbReference>
<name>A0ABX1FBT3_9PSEU</name>
<sequence>MATDDPMTIFVAMPGTTLGEHAKWTDIKEIKRDLYQPIADALEAELGVKVRVQIEKDREAAGPIHNTMFGEALEAPIYIADLTGANPNVYLELGVRWALRDNVTVLVSQDVDHDVRFNVAHTRVVKYSNLYGQLNEARQTIVNMILHGLRTMNNDSPVRQGSGFVTIPRAELDERDAEISRLRQERGDELFAAAMDAENDDDRVDLLRRVLKANPTHANAHGELGRVFGAAGDDEKAIHHLDRATHLQPDAAEWWRELGVAQGRHGDLDGAARSLQKAVEHDPGDAETYANLGGVHRRRARLSDRVENLRKARDSYEAAARINKHDLYPLANVRRLNVLLADDEASRRAAATEFAKLKLLAEYVVGEEPTPWRRLDQAEALAFNGEKDAALEALRTGMSEFQPTRRARSATTAVEPLQEILAVGWLDEPVADALRAMIDEYQTHT</sequence>